<evidence type="ECO:0000256" key="5">
    <source>
        <dbReference type="SAM" id="Phobius"/>
    </source>
</evidence>
<keyword evidence="1" id="KW-1003">Cell membrane</keyword>
<proteinExistence type="predicted"/>
<evidence type="ECO:0000313" key="7">
    <source>
        <dbReference type="Proteomes" id="UP000050911"/>
    </source>
</evidence>
<protein>
    <submittedName>
        <fullName evidence="6">Uncharacterized protein</fullName>
    </submittedName>
</protein>
<comment type="caution">
    <text evidence="6">The sequence shown here is derived from an EMBL/GenBank/DDBJ whole genome shotgun (WGS) entry which is preliminary data.</text>
</comment>
<name>A0A0R1HRS1_9LACO</name>
<feature type="transmembrane region" description="Helical" evidence="5">
    <location>
        <begin position="6"/>
        <end position="22"/>
    </location>
</feature>
<dbReference type="Pfam" id="PF07457">
    <property type="entry name" value="DUF1516"/>
    <property type="match status" value="1"/>
</dbReference>
<keyword evidence="2 5" id="KW-0812">Transmembrane</keyword>
<feature type="transmembrane region" description="Helical" evidence="5">
    <location>
        <begin position="34"/>
        <end position="55"/>
    </location>
</feature>
<dbReference type="EMBL" id="AZCX01000001">
    <property type="protein sequence ID" value="KRK49142.1"/>
    <property type="molecule type" value="Genomic_DNA"/>
</dbReference>
<organism evidence="6 7">
    <name type="scientific">Secundilactobacillus kimchicus JCM 15530</name>
    <dbReference type="NCBI Taxonomy" id="1302272"/>
    <lineage>
        <taxon>Bacteria</taxon>
        <taxon>Bacillati</taxon>
        <taxon>Bacillota</taxon>
        <taxon>Bacilli</taxon>
        <taxon>Lactobacillales</taxon>
        <taxon>Lactobacillaceae</taxon>
        <taxon>Secundilactobacillus</taxon>
    </lineage>
</organism>
<dbReference type="PATRIC" id="fig|1302272.5.peg.58"/>
<dbReference type="OrthoDB" id="2313807at2"/>
<sequence length="114" mass="12832">MWLLIHLVSFILLVPITIIGLTRKEEKRIAQWLILDRFLYLLILISGVILVIRTFQYSPVLISVKALLGLAVIALIEIAFGRKQERSLASGLVWTLAIVLILTAGFGLWLGWGH</sequence>
<evidence type="ECO:0000256" key="3">
    <source>
        <dbReference type="ARBA" id="ARBA00022989"/>
    </source>
</evidence>
<evidence type="ECO:0000256" key="1">
    <source>
        <dbReference type="ARBA" id="ARBA00022475"/>
    </source>
</evidence>
<gene>
    <name evidence="6" type="ORF">FC96_GL000059</name>
</gene>
<keyword evidence="4 5" id="KW-0472">Membrane</keyword>
<accession>A0A0R1HRS1</accession>
<dbReference type="Proteomes" id="UP000050911">
    <property type="component" value="Unassembled WGS sequence"/>
</dbReference>
<evidence type="ECO:0000256" key="4">
    <source>
        <dbReference type="ARBA" id="ARBA00023136"/>
    </source>
</evidence>
<evidence type="ECO:0000313" key="6">
    <source>
        <dbReference type="EMBL" id="KRK49142.1"/>
    </source>
</evidence>
<evidence type="ECO:0000256" key="2">
    <source>
        <dbReference type="ARBA" id="ARBA00022692"/>
    </source>
</evidence>
<keyword evidence="3 5" id="KW-1133">Transmembrane helix</keyword>
<dbReference type="STRING" id="1302272.FC96_GL000059"/>
<dbReference type="InterPro" id="IPR010899">
    <property type="entry name" value="UPF0344"/>
</dbReference>
<feature type="transmembrane region" description="Helical" evidence="5">
    <location>
        <begin position="92"/>
        <end position="112"/>
    </location>
</feature>
<reference evidence="6 7" key="1">
    <citation type="journal article" date="2015" name="Genome Announc.">
        <title>Expanding the biotechnology potential of lactobacilli through comparative genomics of 213 strains and associated genera.</title>
        <authorList>
            <person name="Sun Z."/>
            <person name="Harris H.M."/>
            <person name="McCann A."/>
            <person name="Guo C."/>
            <person name="Argimon S."/>
            <person name="Zhang W."/>
            <person name="Yang X."/>
            <person name="Jeffery I.B."/>
            <person name="Cooney J.C."/>
            <person name="Kagawa T.F."/>
            <person name="Liu W."/>
            <person name="Song Y."/>
            <person name="Salvetti E."/>
            <person name="Wrobel A."/>
            <person name="Rasinkangas P."/>
            <person name="Parkhill J."/>
            <person name="Rea M.C."/>
            <person name="O'Sullivan O."/>
            <person name="Ritari J."/>
            <person name="Douillard F.P."/>
            <person name="Paul Ross R."/>
            <person name="Yang R."/>
            <person name="Briner A.E."/>
            <person name="Felis G.E."/>
            <person name="de Vos W.M."/>
            <person name="Barrangou R."/>
            <person name="Klaenhammer T.R."/>
            <person name="Caufield P.W."/>
            <person name="Cui Y."/>
            <person name="Zhang H."/>
            <person name="O'Toole P.W."/>
        </authorList>
    </citation>
    <scope>NUCLEOTIDE SEQUENCE [LARGE SCALE GENOMIC DNA]</scope>
    <source>
        <strain evidence="6 7">JCM 15530</strain>
    </source>
</reference>
<keyword evidence="7" id="KW-1185">Reference proteome</keyword>
<dbReference type="RefSeq" id="WP_054660352.1">
    <property type="nucleotide sequence ID" value="NZ_AZCX01000001.1"/>
</dbReference>
<dbReference type="AlphaFoldDB" id="A0A0R1HRS1"/>
<feature type="transmembrane region" description="Helical" evidence="5">
    <location>
        <begin position="61"/>
        <end position="80"/>
    </location>
</feature>